<keyword evidence="4" id="KW-1185">Reference proteome</keyword>
<sequence>MYVNTEANSLLARRGDSRITPVGSFLRKTSLDELPQFFNVFLGQMSIVGPRPHMLKANEEYALIAEKYMVRHFIKPGVTGLSQVRGYRGDTTEDYQVRGRVKLDIFYLENWSFTLDLKIIFYTIYNVFKGDKHAF</sequence>
<dbReference type="Pfam" id="PF02397">
    <property type="entry name" value="Bac_transf"/>
    <property type="match status" value="1"/>
</dbReference>
<evidence type="ECO:0000259" key="2">
    <source>
        <dbReference type="Pfam" id="PF02397"/>
    </source>
</evidence>
<evidence type="ECO:0000313" key="4">
    <source>
        <dbReference type="Proteomes" id="UP001500552"/>
    </source>
</evidence>
<evidence type="ECO:0000313" key="3">
    <source>
        <dbReference type="EMBL" id="GAA4428270.1"/>
    </source>
</evidence>
<dbReference type="EMBL" id="BAABHC010000004">
    <property type="protein sequence ID" value="GAA4428270.1"/>
    <property type="molecule type" value="Genomic_DNA"/>
</dbReference>
<comment type="caution">
    <text evidence="3">The sequence shown here is derived from an EMBL/GenBank/DDBJ whole genome shotgun (WGS) entry which is preliminary data.</text>
</comment>
<protein>
    <recommendedName>
        <fullName evidence="2">Bacterial sugar transferase domain-containing protein</fullName>
    </recommendedName>
</protein>
<feature type="domain" description="Bacterial sugar transferase" evidence="2">
    <location>
        <begin position="1"/>
        <end position="129"/>
    </location>
</feature>
<gene>
    <name evidence="3" type="ORF">GCM10023188_12330</name>
</gene>
<dbReference type="PANTHER" id="PTHR30576">
    <property type="entry name" value="COLANIC BIOSYNTHESIS UDP-GLUCOSE LIPID CARRIER TRANSFERASE"/>
    <property type="match status" value="1"/>
</dbReference>
<dbReference type="PANTHER" id="PTHR30576:SF0">
    <property type="entry name" value="UNDECAPRENYL-PHOSPHATE N-ACETYLGALACTOSAMINYL 1-PHOSPHATE TRANSFERASE-RELATED"/>
    <property type="match status" value="1"/>
</dbReference>
<comment type="similarity">
    <text evidence="1">Belongs to the bacterial sugar transferase family.</text>
</comment>
<accession>A0ABP8LG80</accession>
<proteinExistence type="inferred from homology"/>
<dbReference type="InterPro" id="IPR003362">
    <property type="entry name" value="Bact_transf"/>
</dbReference>
<reference evidence="4" key="1">
    <citation type="journal article" date="2019" name="Int. J. Syst. Evol. Microbiol.">
        <title>The Global Catalogue of Microorganisms (GCM) 10K type strain sequencing project: providing services to taxonomists for standard genome sequencing and annotation.</title>
        <authorList>
            <consortium name="The Broad Institute Genomics Platform"/>
            <consortium name="The Broad Institute Genome Sequencing Center for Infectious Disease"/>
            <person name="Wu L."/>
            <person name="Ma J."/>
        </authorList>
    </citation>
    <scope>NUCLEOTIDE SEQUENCE [LARGE SCALE GENOMIC DNA]</scope>
    <source>
        <strain evidence="4">JCM 17926</strain>
    </source>
</reference>
<organism evidence="3 4">
    <name type="scientific">Pontibacter saemangeumensis</name>
    <dbReference type="NCBI Taxonomy" id="1084525"/>
    <lineage>
        <taxon>Bacteria</taxon>
        <taxon>Pseudomonadati</taxon>
        <taxon>Bacteroidota</taxon>
        <taxon>Cytophagia</taxon>
        <taxon>Cytophagales</taxon>
        <taxon>Hymenobacteraceae</taxon>
        <taxon>Pontibacter</taxon>
    </lineage>
</organism>
<name>A0ABP8LG80_9BACT</name>
<evidence type="ECO:0000256" key="1">
    <source>
        <dbReference type="ARBA" id="ARBA00006464"/>
    </source>
</evidence>
<dbReference type="Proteomes" id="UP001500552">
    <property type="component" value="Unassembled WGS sequence"/>
</dbReference>